<gene>
    <name evidence="2" type="ORF">FBZ96_101522</name>
</gene>
<dbReference type="Proteomes" id="UP000319949">
    <property type="component" value="Unassembled WGS sequence"/>
</dbReference>
<dbReference type="STRING" id="1803665.GCA_001641335_03520"/>
<organism evidence="2 3">
    <name type="scientific">Bradyrhizobium stylosanthis</name>
    <dbReference type="NCBI Taxonomy" id="1803665"/>
    <lineage>
        <taxon>Bacteria</taxon>
        <taxon>Pseudomonadati</taxon>
        <taxon>Pseudomonadota</taxon>
        <taxon>Alphaproteobacteria</taxon>
        <taxon>Hyphomicrobiales</taxon>
        <taxon>Nitrobacteraceae</taxon>
        <taxon>Bradyrhizobium</taxon>
    </lineage>
</organism>
<sequence>MKRLAALLFVMIEIAEAHGQSASSTLKGLDECFAQTRSAEAACDQAGSDNASRLGCRLKAHSAEKQCLDRLFAGKDEAGPAGEVPARPRVRAPPGPAASEPPAAAARPNQDDQTAALPAARGWLISETSSPRDFSPLFVAKLYALVPVSADAPQTLVLRCRNQRTEMSLGANGVWRAARGGDVEVVMSSDQAAARALRWRLAVDGRTAFMTDDPVDLIRALDGGRMSIAVTDGTGRTISATFDLAGLDSVRARLANACRWPNATLESRGR</sequence>
<comment type="caution">
    <text evidence="2">The sequence shown here is derived from an EMBL/GenBank/DDBJ whole genome shotgun (WGS) entry which is preliminary data.</text>
</comment>
<evidence type="ECO:0000313" key="2">
    <source>
        <dbReference type="EMBL" id="TWB06709.1"/>
    </source>
</evidence>
<accession>A0A560EBH9</accession>
<dbReference type="AlphaFoldDB" id="A0A560EBH9"/>
<dbReference type="EMBL" id="VITK01000001">
    <property type="protein sequence ID" value="TWB06709.1"/>
    <property type="molecule type" value="Genomic_DNA"/>
</dbReference>
<name>A0A560EBH9_9BRAD</name>
<proteinExistence type="predicted"/>
<reference evidence="2 3" key="1">
    <citation type="submission" date="2019-06" db="EMBL/GenBank/DDBJ databases">
        <title>Genomic Encyclopedia of Type Strains, Phase IV (KMG-V): Genome sequencing to study the core and pangenomes of soil and plant-associated prokaryotes.</title>
        <authorList>
            <person name="Whitman W."/>
        </authorList>
    </citation>
    <scope>NUCLEOTIDE SEQUENCE [LARGE SCALE GENOMIC DNA]</scope>
    <source>
        <strain evidence="2 3">BR 510</strain>
    </source>
</reference>
<keyword evidence="3" id="KW-1185">Reference proteome</keyword>
<dbReference type="RefSeq" id="WP_145656889.1">
    <property type="nucleotide sequence ID" value="NZ_VITK01000001.1"/>
</dbReference>
<evidence type="ECO:0000256" key="1">
    <source>
        <dbReference type="SAM" id="MobiDB-lite"/>
    </source>
</evidence>
<feature type="region of interest" description="Disordered" evidence="1">
    <location>
        <begin position="78"/>
        <end position="113"/>
    </location>
</feature>
<evidence type="ECO:0000313" key="3">
    <source>
        <dbReference type="Proteomes" id="UP000319949"/>
    </source>
</evidence>
<dbReference type="OrthoDB" id="8231717at2"/>
<feature type="compositionally biased region" description="Low complexity" evidence="1">
    <location>
        <begin position="97"/>
        <end position="108"/>
    </location>
</feature>
<evidence type="ECO:0008006" key="4">
    <source>
        <dbReference type="Google" id="ProtNLM"/>
    </source>
</evidence>
<protein>
    <recommendedName>
        <fullName evidence="4">Type VI secretion system protein VasI</fullName>
    </recommendedName>
</protein>